<evidence type="ECO:0000313" key="4">
    <source>
        <dbReference type="Proteomes" id="UP000503144"/>
    </source>
</evidence>
<accession>A0AAE6ZPV6</accession>
<proteinExistence type="predicted"/>
<protein>
    <submittedName>
        <fullName evidence="1">MbtH domain protein</fullName>
    </submittedName>
</protein>
<reference evidence="1 4" key="2">
    <citation type="submission" date="2020-09" db="EMBL/GenBank/DDBJ databases">
        <authorList>
            <person name="Kittiwongwattana C."/>
        </authorList>
    </citation>
    <scope>NUCLEOTIDE SEQUENCE</scope>
    <source>
        <strain evidence="2 4">1303</strain>
        <strain evidence="1">1310</strain>
    </source>
</reference>
<dbReference type="EMBL" id="CP051205">
    <property type="protein sequence ID" value="QJB36149.1"/>
    <property type="molecule type" value="Genomic_DNA"/>
</dbReference>
<keyword evidence="4" id="KW-1185">Reference proteome</keyword>
<evidence type="ECO:0000313" key="1">
    <source>
        <dbReference type="EMBL" id="QJB36149.1"/>
    </source>
</evidence>
<dbReference type="AlphaFoldDB" id="A0AAE6ZPV6"/>
<dbReference type="InterPro" id="IPR036552">
    <property type="entry name" value="CBF_bsu_sf"/>
</dbReference>
<sequence length="119" mass="13236">MDDLVQRLATGDHPVEAARPEKTVLALKECLDRGYLHIMFKDTETELGIQIDQPHSKLDADFGNRKGTIHVEGGVTLNYVRTRLIADIDLSTLEGTGRLVPVSEDEYKRMMAGVADSVR</sequence>
<dbReference type="Gene3D" id="2.40.250.10">
    <property type="entry name" value="Core binding factor, beta subunit"/>
    <property type="match status" value="1"/>
</dbReference>
<gene>
    <name evidence="2" type="ORF">HF324_16115</name>
    <name evidence="1" type="ORF">HF329_16590</name>
</gene>
<reference evidence="3" key="1">
    <citation type="submission" date="2020-04" db="EMBL/GenBank/DDBJ databases">
        <authorList>
            <person name="Kittiwongwattana C."/>
        </authorList>
    </citation>
    <scope>NUCLEOTIDE SEQUENCE [LARGE SCALE GENOMIC DNA]</scope>
    <source>
        <strain evidence="3">1310</strain>
    </source>
</reference>
<organism evidence="1 3">
    <name type="scientific">Chitinophaga oryzae</name>
    <dbReference type="NCBI Taxonomy" id="2725414"/>
    <lineage>
        <taxon>Bacteria</taxon>
        <taxon>Pseudomonadati</taxon>
        <taxon>Bacteroidota</taxon>
        <taxon>Chitinophagia</taxon>
        <taxon>Chitinophagales</taxon>
        <taxon>Chitinophagaceae</taxon>
        <taxon>Chitinophaga</taxon>
    </lineage>
</organism>
<dbReference type="KEGG" id="coy:HF329_16590"/>
<dbReference type="EMBL" id="CP051204">
    <property type="protein sequence ID" value="QJB42647.1"/>
    <property type="molecule type" value="Genomic_DNA"/>
</dbReference>
<evidence type="ECO:0000313" key="2">
    <source>
        <dbReference type="EMBL" id="QJB42647.1"/>
    </source>
</evidence>
<evidence type="ECO:0000313" key="3">
    <source>
        <dbReference type="Proteomes" id="UP000502421"/>
    </source>
</evidence>
<dbReference type="SUPFAM" id="SSF50723">
    <property type="entry name" value="Core binding factor beta, CBF"/>
    <property type="match status" value="1"/>
</dbReference>
<dbReference type="Proteomes" id="UP000503144">
    <property type="component" value="Chromosome"/>
</dbReference>
<dbReference type="Proteomes" id="UP000502421">
    <property type="component" value="Chromosome"/>
</dbReference>
<name>A0AAE6ZPV6_9BACT</name>